<dbReference type="AlphaFoldDB" id="A0A1C1CKH8"/>
<proteinExistence type="inferred from homology"/>
<comment type="catalytic activity">
    <reaction evidence="11">
        <text>L-ornithine + NADPH + O2 = N(5)-hydroxy-L-ornithine + NADP(+) + H2O</text>
        <dbReference type="Rhea" id="RHEA:41508"/>
        <dbReference type="ChEBI" id="CHEBI:15377"/>
        <dbReference type="ChEBI" id="CHEBI:15379"/>
        <dbReference type="ChEBI" id="CHEBI:46911"/>
        <dbReference type="ChEBI" id="CHEBI:57783"/>
        <dbReference type="ChEBI" id="CHEBI:58349"/>
        <dbReference type="ChEBI" id="CHEBI:78275"/>
        <dbReference type="EC" id="1.14.13.196"/>
    </reaction>
</comment>
<evidence type="ECO:0000256" key="1">
    <source>
        <dbReference type="ARBA" id="ARBA00001974"/>
    </source>
</evidence>
<dbReference type="VEuPathDB" id="FungiDB:G647_02976"/>
<evidence type="ECO:0000256" key="5">
    <source>
        <dbReference type="ARBA" id="ARBA00018612"/>
    </source>
</evidence>
<dbReference type="Proteomes" id="UP000094526">
    <property type="component" value="Unassembled WGS sequence"/>
</dbReference>
<dbReference type="Gene3D" id="3.50.50.60">
    <property type="entry name" value="FAD/NAD(P)-binding domain"/>
    <property type="match status" value="1"/>
</dbReference>
<dbReference type="STRING" id="86049.A0A1C1CKH8"/>
<keyword evidence="8" id="KW-0521">NADP</keyword>
<sequence>MAPGVLSDAYGHGHASGPPSPVESTNGWHSPRMRNGSQSATAAFSLPTPDASEIHDLVCVGFGPASLAIAVALHDFLQLQKESASHGASPKVRFLERQGGFKWHAGMLLPGAKMQISFIKDLATLRDPTSHFTFLNYLKKHNRLVQFSNLGTFLPSRLEFDDYLQWAASHFENVVEYGQEVESILPHKREGAQKYDAFEIVSRNLSTGATLRLLSRNVVIAAGGRPAKPAVFPPYHERVLHSSEYNTRIERLLSDKDGAYHVAVVGGGQSAAEVFSNLHSRYPNATTKLIFRDSSLRPSDDSPFVNEVFNPEAVDAFYEQPENFRSANLKKNKATNYSVVRLELLERLYDELYLQSIKQPDKSRWQHQILPLREISDVVDNGSNKRVDLELRNLDPLRKDRREVLSFDAVIVATGYRRDAHDEMLRNCQSINANPAGRWQAGRDYGLELDRERVEGATGIWLQGCNEETHGLSDTLLSILSTRSGELVDSMFGAALKSNNH</sequence>
<evidence type="ECO:0000256" key="4">
    <source>
        <dbReference type="ARBA" id="ARBA00012881"/>
    </source>
</evidence>
<dbReference type="PRINTS" id="PR00368">
    <property type="entry name" value="FADPNR"/>
</dbReference>
<dbReference type="GO" id="GO:0006879">
    <property type="term" value="P:intracellular iron ion homeostasis"/>
    <property type="evidence" value="ECO:0007669"/>
    <property type="project" value="TreeGrafter"/>
</dbReference>
<dbReference type="PANTHER" id="PTHR42802:SF1">
    <property type="entry name" value="L-ORNITHINE N(5)-MONOOXYGENASE"/>
    <property type="match status" value="1"/>
</dbReference>
<evidence type="ECO:0000256" key="13">
    <source>
        <dbReference type="SAM" id="MobiDB-lite"/>
    </source>
</evidence>
<dbReference type="OrthoDB" id="3519933at2759"/>
<keyword evidence="9" id="KW-0560">Oxidoreductase</keyword>
<evidence type="ECO:0000256" key="2">
    <source>
        <dbReference type="ARBA" id="ARBA00004924"/>
    </source>
</evidence>
<evidence type="ECO:0000313" key="15">
    <source>
        <dbReference type="Proteomes" id="UP000094526"/>
    </source>
</evidence>
<comment type="similarity">
    <text evidence="3">Belongs to the lysine N(6)-hydroxylase/L-ornithine N(5)-oxygenase family.</text>
</comment>
<evidence type="ECO:0000256" key="7">
    <source>
        <dbReference type="ARBA" id="ARBA00022827"/>
    </source>
</evidence>
<evidence type="ECO:0000256" key="3">
    <source>
        <dbReference type="ARBA" id="ARBA00007588"/>
    </source>
</evidence>
<comment type="caution">
    <text evidence="14">The sequence shown here is derived from an EMBL/GenBank/DDBJ whole genome shotgun (WGS) entry which is preliminary data.</text>
</comment>
<comment type="catalytic activity">
    <reaction evidence="12">
        <text>L-ornithine + NADH + O2 = N(5)-hydroxy-L-ornithine + NAD(+) + H2O</text>
        <dbReference type="Rhea" id="RHEA:41512"/>
        <dbReference type="ChEBI" id="CHEBI:15377"/>
        <dbReference type="ChEBI" id="CHEBI:15379"/>
        <dbReference type="ChEBI" id="CHEBI:46911"/>
        <dbReference type="ChEBI" id="CHEBI:57540"/>
        <dbReference type="ChEBI" id="CHEBI:57945"/>
        <dbReference type="ChEBI" id="CHEBI:78275"/>
        <dbReference type="EC" id="1.14.13.196"/>
    </reaction>
</comment>
<dbReference type="SUPFAM" id="SSF51905">
    <property type="entry name" value="FAD/NAD(P)-binding domain"/>
    <property type="match status" value="2"/>
</dbReference>
<dbReference type="EMBL" id="LGRB01000011">
    <property type="protein sequence ID" value="OCT48932.1"/>
    <property type="molecule type" value="Genomic_DNA"/>
</dbReference>
<dbReference type="InterPro" id="IPR025700">
    <property type="entry name" value="Lys/Orn_oxygenase"/>
</dbReference>
<dbReference type="VEuPathDB" id="FungiDB:CLCR_04832"/>
<evidence type="ECO:0000256" key="9">
    <source>
        <dbReference type="ARBA" id="ARBA00023002"/>
    </source>
</evidence>
<keyword evidence="7" id="KW-0274">FAD</keyword>
<evidence type="ECO:0000256" key="8">
    <source>
        <dbReference type="ARBA" id="ARBA00022857"/>
    </source>
</evidence>
<gene>
    <name evidence="14" type="primary">pvdA</name>
    <name evidence="14" type="ORF">CLCR_04832</name>
</gene>
<dbReference type="EC" id="1.14.13.196" evidence="4"/>
<organism evidence="14 15">
    <name type="scientific">Cladophialophora carrionii</name>
    <dbReference type="NCBI Taxonomy" id="86049"/>
    <lineage>
        <taxon>Eukaryota</taxon>
        <taxon>Fungi</taxon>
        <taxon>Dikarya</taxon>
        <taxon>Ascomycota</taxon>
        <taxon>Pezizomycotina</taxon>
        <taxon>Eurotiomycetes</taxon>
        <taxon>Chaetothyriomycetidae</taxon>
        <taxon>Chaetothyriales</taxon>
        <taxon>Herpotrichiellaceae</taxon>
        <taxon>Cladophialophora</taxon>
    </lineage>
</organism>
<evidence type="ECO:0000256" key="10">
    <source>
        <dbReference type="ARBA" id="ARBA00030351"/>
    </source>
</evidence>
<keyword evidence="14" id="KW-0503">Monooxygenase</keyword>
<protein>
    <recommendedName>
        <fullName evidence="5">L-ornithine N(5)-monooxygenase</fullName>
        <ecNumber evidence="4">1.14.13.196</ecNumber>
    </recommendedName>
    <alternativeName>
        <fullName evidence="10">L-ornithine N(5)-oxygenase</fullName>
    </alternativeName>
</protein>
<keyword evidence="6" id="KW-0285">Flavoprotein</keyword>
<evidence type="ECO:0000256" key="11">
    <source>
        <dbReference type="ARBA" id="ARBA00047598"/>
    </source>
</evidence>
<comment type="pathway">
    <text evidence="2">Siderophore biosynthesis.</text>
</comment>
<feature type="region of interest" description="Disordered" evidence="13">
    <location>
        <begin position="1"/>
        <end position="36"/>
    </location>
</feature>
<evidence type="ECO:0000256" key="12">
    <source>
        <dbReference type="ARBA" id="ARBA00049248"/>
    </source>
</evidence>
<reference evidence="15" key="1">
    <citation type="submission" date="2015-07" db="EMBL/GenBank/DDBJ databases">
        <authorList>
            <person name="Teixeira M.M."/>
            <person name="Souza R.C."/>
            <person name="Almeida L.G."/>
            <person name="Vicente V.A."/>
            <person name="de Hoog S."/>
            <person name="Bocca A.L."/>
            <person name="de Almeida S.R."/>
            <person name="Vasconcelos A.T."/>
            <person name="Felipe M.S."/>
        </authorList>
    </citation>
    <scope>NUCLEOTIDE SEQUENCE [LARGE SCALE GENOMIC DNA]</scope>
    <source>
        <strain evidence="15">KSF</strain>
    </source>
</reference>
<dbReference type="Pfam" id="PF13434">
    <property type="entry name" value="Lys_Orn_oxgnase"/>
    <property type="match status" value="1"/>
</dbReference>
<dbReference type="InterPro" id="IPR036188">
    <property type="entry name" value="FAD/NAD-bd_sf"/>
</dbReference>
<evidence type="ECO:0000256" key="6">
    <source>
        <dbReference type="ARBA" id="ARBA00022630"/>
    </source>
</evidence>
<dbReference type="eggNOG" id="KOG1399">
    <property type="taxonomic scope" value="Eukaryota"/>
</dbReference>
<name>A0A1C1CKH8_9EURO</name>
<dbReference type="GO" id="GO:0004497">
    <property type="term" value="F:monooxygenase activity"/>
    <property type="evidence" value="ECO:0007669"/>
    <property type="project" value="UniProtKB-KW"/>
</dbReference>
<evidence type="ECO:0000313" key="14">
    <source>
        <dbReference type="EMBL" id="OCT48932.1"/>
    </source>
</evidence>
<comment type="cofactor">
    <cofactor evidence="1">
        <name>FAD</name>
        <dbReference type="ChEBI" id="CHEBI:57692"/>
    </cofactor>
</comment>
<accession>A0A1C1CKH8</accession>
<keyword evidence="15" id="KW-1185">Reference proteome</keyword>
<dbReference type="PANTHER" id="PTHR42802">
    <property type="entry name" value="MONOOXYGENASE"/>
    <property type="match status" value="1"/>
</dbReference>